<dbReference type="Gene3D" id="1.10.287.470">
    <property type="entry name" value="Helix hairpin bin"/>
    <property type="match status" value="1"/>
</dbReference>
<evidence type="ECO:0000313" key="12">
    <source>
        <dbReference type="Proteomes" id="UP000053372"/>
    </source>
</evidence>
<evidence type="ECO:0000256" key="5">
    <source>
        <dbReference type="ARBA" id="ARBA00023136"/>
    </source>
</evidence>
<dbReference type="PANTHER" id="PTHR30386:SF26">
    <property type="entry name" value="TRANSPORT PROTEIN COMB"/>
    <property type="match status" value="1"/>
</dbReference>
<dbReference type="Pfam" id="PF26002">
    <property type="entry name" value="Beta-barrel_AprE"/>
    <property type="match status" value="1"/>
</dbReference>
<dbReference type="OrthoDB" id="424142at2"/>
<sequence length="500" mass="55528">MLTNFQPKFLPPARTDEFLPPISRWTTFGGLFILFVLGLAVPIAAVTKYKVTVQGQAVVRPAGELRIVQAATEGQIMQIYVKVNQTVTKGAAIARIDDSRLQTKKSKLQTNIQQAKLQLIQINAQINAFNTQIKAETERIQRTIASAQAELRGHNRTFLDKKITTVSELKEAHANVKIAQKELQESEARLTSTQANFRSTEAALGAAKSKRNRYASVAKEGALSKDQMEEAQLAVKQQEQAVIRQQALVEAQKQTIERLKQAVRGAIARRERAQAVLNPSNAQVAVATERIAQEKASGEANKATLEKERQALLKQHVETQKQLERDLRELKQVENDLKQTTITSTEDGIISKLNLRNSGQTVRTGEEVVRIVPINAPRIIKTSIDSEDKGKIKVGQKVQMRVGACPYPDYGTLNGKVTAISPDAISPQRNNSPLTENSTPKANSRASFYEVTVEPEKLVLGHTQKKCYIQLGMNGRADIVTKEETVLRFFLRKARLITDI</sequence>
<dbReference type="PANTHER" id="PTHR30386">
    <property type="entry name" value="MEMBRANE FUSION SUBUNIT OF EMRAB-TOLC MULTIDRUG EFFLUX PUMP"/>
    <property type="match status" value="1"/>
</dbReference>
<dbReference type="RefSeq" id="WP_027843172.1">
    <property type="nucleotide sequence ID" value="NZ_LMTZ01000151.1"/>
</dbReference>
<accession>A0A0V7ZDJ2</accession>
<dbReference type="GO" id="GO:0016020">
    <property type="term" value="C:membrane"/>
    <property type="evidence" value="ECO:0007669"/>
    <property type="project" value="UniProtKB-SubCell"/>
</dbReference>
<protein>
    <submittedName>
        <fullName evidence="11">Hemolysin D</fullName>
    </submittedName>
</protein>
<evidence type="ECO:0000256" key="3">
    <source>
        <dbReference type="ARBA" id="ARBA00022692"/>
    </source>
</evidence>
<dbReference type="Gene3D" id="2.40.50.100">
    <property type="match status" value="1"/>
</dbReference>
<dbReference type="EMBL" id="LMTZ01000164">
    <property type="protein sequence ID" value="KST62038.1"/>
    <property type="molecule type" value="Genomic_DNA"/>
</dbReference>
<evidence type="ECO:0000313" key="10">
    <source>
        <dbReference type="EMBL" id="KST62038.1"/>
    </source>
</evidence>
<reference evidence="11 12" key="1">
    <citation type="journal article" date="2015" name="Genome Announc.">
        <title>Draft Genome of the Euendolithic (true boring) Cyanobacterium Mastigocoleus testarum strain BC008.</title>
        <authorList>
            <person name="Guida B.S."/>
            <person name="Garcia-Pichel F."/>
        </authorList>
    </citation>
    <scope>NUCLEOTIDE SEQUENCE [LARGE SCALE GENOMIC DNA]</scope>
    <source>
        <strain evidence="11 12">BC008</strain>
    </source>
</reference>
<dbReference type="Proteomes" id="UP000053372">
    <property type="component" value="Unassembled WGS sequence"/>
</dbReference>
<keyword evidence="6" id="KW-0175">Coiled coil</keyword>
<keyword evidence="3 8" id="KW-0812">Transmembrane</keyword>
<dbReference type="Gene3D" id="2.40.30.170">
    <property type="match status" value="1"/>
</dbReference>
<evidence type="ECO:0000256" key="6">
    <source>
        <dbReference type="SAM" id="Coils"/>
    </source>
</evidence>
<feature type="coiled-coil region" evidence="6">
    <location>
        <begin position="228"/>
        <end position="343"/>
    </location>
</feature>
<feature type="coiled-coil region" evidence="6">
    <location>
        <begin position="105"/>
        <end position="196"/>
    </location>
</feature>
<feature type="transmembrane region" description="Helical" evidence="8">
    <location>
        <begin position="25"/>
        <end position="46"/>
    </location>
</feature>
<evidence type="ECO:0000256" key="8">
    <source>
        <dbReference type="SAM" id="Phobius"/>
    </source>
</evidence>
<evidence type="ECO:0000256" key="1">
    <source>
        <dbReference type="ARBA" id="ARBA00004167"/>
    </source>
</evidence>
<evidence type="ECO:0000259" key="9">
    <source>
        <dbReference type="Pfam" id="PF26002"/>
    </source>
</evidence>
<dbReference type="EMBL" id="LMTZ01000151">
    <property type="protein sequence ID" value="KST62628.1"/>
    <property type="molecule type" value="Genomic_DNA"/>
</dbReference>
<feature type="region of interest" description="Disordered" evidence="7">
    <location>
        <begin position="422"/>
        <end position="443"/>
    </location>
</feature>
<gene>
    <name evidence="10" type="ORF">BC008_08380</name>
    <name evidence="11" type="ORF">BC008_37980</name>
</gene>
<keyword evidence="12" id="KW-1185">Reference proteome</keyword>
<dbReference type="InterPro" id="IPR050739">
    <property type="entry name" value="MFP"/>
</dbReference>
<dbReference type="AlphaFoldDB" id="A0A0V7ZDJ2"/>
<feature type="compositionally biased region" description="Polar residues" evidence="7">
    <location>
        <begin position="427"/>
        <end position="443"/>
    </location>
</feature>
<feature type="domain" description="AprE-like beta-barrel" evidence="9">
    <location>
        <begin position="379"/>
        <end position="481"/>
    </location>
</feature>
<name>A0A0V7ZDJ2_9CYAN</name>
<keyword evidence="4 8" id="KW-1133">Transmembrane helix</keyword>
<comment type="similarity">
    <text evidence="2">Belongs to the membrane fusion protein (MFP) (TC 8.A.1) family.</text>
</comment>
<evidence type="ECO:0000256" key="7">
    <source>
        <dbReference type="SAM" id="MobiDB-lite"/>
    </source>
</evidence>
<evidence type="ECO:0000256" key="2">
    <source>
        <dbReference type="ARBA" id="ARBA00009477"/>
    </source>
</evidence>
<organism evidence="11 12">
    <name type="scientific">Mastigocoleus testarum BC008</name>
    <dbReference type="NCBI Taxonomy" id="371196"/>
    <lineage>
        <taxon>Bacteria</taxon>
        <taxon>Bacillati</taxon>
        <taxon>Cyanobacteriota</taxon>
        <taxon>Cyanophyceae</taxon>
        <taxon>Nostocales</taxon>
        <taxon>Hapalosiphonaceae</taxon>
        <taxon>Mastigocoleus</taxon>
    </lineage>
</organism>
<comment type="subcellular location">
    <subcellularLocation>
        <location evidence="1">Membrane</location>
        <topology evidence="1">Single-pass membrane protein</topology>
    </subcellularLocation>
</comment>
<dbReference type="InterPro" id="IPR058982">
    <property type="entry name" value="Beta-barrel_AprE"/>
</dbReference>
<evidence type="ECO:0000256" key="4">
    <source>
        <dbReference type="ARBA" id="ARBA00022989"/>
    </source>
</evidence>
<comment type="caution">
    <text evidence="11">The sequence shown here is derived from an EMBL/GenBank/DDBJ whole genome shotgun (WGS) entry which is preliminary data.</text>
</comment>
<evidence type="ECO:0000313" key="11">
    <source>
        <dbReference type="EMBL" id="KST62628.1"/>
    </source>
</evidence>
<keyword evidence="5 8" id="KW-0472">Membrane</keyword>
<proteinExistence type="inferred from homology"/>